<dbReference type="PANTHER" id="PTHR43031">
    <property type="entry name" value="FAD-DEPENDENT OXIDOREDUCTASE"/>
    <property type="match status" value="1"/>
</dbReference>
<dbReference type="Gene3D" id="3.40.250.10">
    <property type="entry name" value="Rhodanese-like domain"/>
    <property type="match status" value="1"/>
</dbReference>
<dbReference type="EMBL" id="BKAG01000010">
    <property type="protein sequence ID" value="GEP42432.1"/>
    <property type="molecule type" value="Genomic_DNA"/>
</dbReference>
<dbReference type="GO" id="GO:0004792">
    <property type="term" value="F:thiosulfate-cyanide sulfurtransferase activity"/>
    <property type="evidence" value="ECO:0007669"/>
    <property type="project" value="InterPro"/>
</dbReference>
<evidence type="ECO:0000256" key="1">
    <source>
        <dbReference type="SAM" id="SignalP"/>
    </source>
</evidence>
<dbReference type="InterPro" id="IPR001307">
    <property type="entry name" value="Thiosulphate_STrfase_CS"/>
</dbReference>
<feature type="chain" id="PRO_5021739400" description="Rhodanese domain-containing protein" evidence="1">
    <location>
        <begin position="19"/>
        <end position="125"/>
    </location>
</feature>
<comment type="caution">
    <text evidence="3">The sequence shown here is derived from an EMBL/GenBank/DDBJ whole genome shotgun (WGS) entry which is preliminary data.</text>
</comment>
<dbReference type="PANTHER" id="PTHR43031:SF1">
    <property type="entry name" value="PYRIDINE NUCLEOTIDE-DISULPHIDE OXIDOREDUCTASE"/>
    <property type="match status" value="1"/>
</dbReference>
<dbReference type="PROSITE" id="PS00380">
    <property type="entry name" value="RHODANESE_1"/>
    <property type="match status" value="1"/>
</dbReference>
<dbReference type="SUPFAM" id="SSF52821">
    <property type="entry name" value="Rhodanese/Cell cycle control phosphatase"/>
    <property type="match status" value="1"/>
</dbReference>
<evidence type="ECO:0000259" key="2">
    <source>
        <dbReference type="PROSITE" id="PS50206"/>
    </source>
</evidence>
<sequence>MKKLLALALALVASAGFAAEYPDISIADLKTAIAEKKVVVIDVNGSDSYAAGHVPGAIDFAAKGDSLASALPADKGALVVAYCGGPSCSAYKKAAAKASELGYTNVKHLSAGISGWKKAGESLDK</sequence>
<dbReference type="AlphaFoldDB" id="A0A512M6S1"/>
<dbReference type="InterPro" id="IPR036873">
    <property type="entry name" value="Rhodanese-like_dom_sf"/>
</dbReference>
<dbReference type="OrthoDB" id="9800872at2"/>
<dbReference type="RefSeq" id="WP_146850033.1">
    <property type="nucleotide sequence ID" value="NZ_BKAG01000010.1"/>
</dbReference>
<keyword evidence="1" id="KW-0732">Signal</keyword>
<reference evidence="3 4" key="1">
    <citation type="submission" date="2019-07" db="EMBL/GenBank/DDBJ databases">
        <title>Whole genome shotgun sequence of Brevifollis gellanilyticus NBRC 108608.</title>
        <authorList>
            <person name="Hosoyama A."/>
            <person name="Uohara A."/>
            <person name="Ohji S."/>
            <person name="Ichikawa N."/>
        </authorList>
    </citation>
    <scope>NUCLEOTIDE SEQUENCE [LARGE SCALE GENOMIC DNA]</scope>
    <source>
        <strain evidence="3 4">NBRC 108608</strain>
    </source>
</reference>
<gene>
    <name evidence="3" type="ORF">BGE01nite_17230</name>
</gene>
<evidence type="ECO:0000313" key="3">
    <source>
        <dbReference type="EMBL" id="GEP42432.1"/>
    </source>
</evidence>
<dbReference type="Proteomes" id="UP000321577">
    <property type="component" value="Unassembled WGS sequence"/>
</dbReference>
<dbReference type="Pfam" id="PF00581">
    <property type="entry name" value="Rhodanese"/>
    <property type="match status" value="1"/>
</dbReference>
<proteinExistence type="predicted"/>
<name>A0A512M6S1_9BACT</name>
<keyword evidence="4" id="KW-1185">Reference proteome</keyword>
<dbReference type="SMART" id="SM00450">
    <property type="entry name" value="RHOD"/>
    <property type="match status" value="1"/>
</dbReference>
<dbReference type="PROSITE" id="PS50206">
    <property type="entry name" value="RHODANESE_3"/>
    <property type="match status" value="1"/>
</dbReference>
<organism evidence="3 4">
    <name type="scientific">Brevifollis gellanilyticus</name>
    <dbReference type="NCBI Taxonomy" id="748831"/>
    <lineage>
        <taxon>Bacteria</taxon>
        <taxon>Pseudomonadati</taxon>
        <taxon>Verrucomicrobiota</taxon>
        <taxon>Verrucomicrobiia</taxon>
        <taxon>Verrucomicrobiales</taxon>
        <taxon>Verrucomicrobiaceae</taxon>
    </lineage>
</organism>
<feature type="signal peptide" evidence="1">
    <location>
        <begin position="1"/>
        <end position="18"/>
    </location>
</feature>
<accession>A0A512M6S1</accession>
<evidence type="ECO:0000313" key="4">
    <source>
        <dbReference type="Proteomes" id="UP000321577"/>
    </source>
</evidence>
<dbReference type="InterPro" id="IPR001763">
    <property type="entry name" value="Rhodanese-like_dom"/>
</dbReference>
<protein>
    <recommendedName>
        <fullName evidence="2">Rhodanese domain-containing protein</fullName>
    </recommendedName>
</protein>
<dbReference type="InterPro" id="IPR050229">
    <property type="entry name" value="GlpE_sulfurtransferase"/>
</dbReference>
<feature type="domain" description="Rhodanese" evidence="2">
    <location>
        <begin position="34"/>
        <end position="125"/>
    </location>
</feature>